<dbReference type="Proteomes" id="UP000217784">
    <property type="component" value="Unassembled WGS sequence"/>
</dbReference>
<organism evidence="1 2">
    <name type="scientific">Methanobacterium bryantii</name>
    <dbReference type="NCBI Taxonomy" id="2161"/>
    <lineage>
        <taxon>Archaea</taxon>
        <taxon>Methanobacteriati</taxon>
        <taxon>Methanobacteriota</taxon>
        <taxon>Methanomada group</taxon>
        <taxon>Methanobacteria</taxon>
        <taxon>Methanobacteriales</taxon>
        <taxon>Methanobacteriaceae</taxon>
        <taxon>Methanobacterium</taxon>
    </lineage>
</organism>
<dbReference type="OrthoDB" id="59661at2157"/>
<name>A0A2A2H502_METBR</name>
<comment type="caution">
    <text evidence="1">The sequence shown here is derived from an EMBL/GenBank/DDBJ whole genome shotgun (WGS) entry which is preliminary data.</text>
</comment>
<dbReference type="AlphaFoldDB" id="A0A2A2H502"/>
<dbReference type="InterPro" id="IPR014997">
    <property type="entry name" value="DUF1847"/>
</dbReference>
<sequence length="191" mass="21825">MNCAVCPEKECRNGKDCLKLAEEMKELYGEREISLIKAAASVEAEYYMKKTRIEEIILFGEKMGYKKIGLAFCIGLEKESREIYSIFKEHFKVYSTCCKVCGIDKTEFDLDKIDKTRDEIMCNPIAQASFLNKKKTDLNIIIGLCIGHDILFTEHSEAPVTTLAVKDRVLAHNPLGAIYSNYYRNKLNKSK</sequence>
<evidence type="ECO:0000313" key="2">
    <source>
        <dbReference type="Proteomes" id="UP000217784"/>
    </source>
</evidence>
<keyword evidence="2" id="KW-1185">Reference proteome</keyword>
<evidence type="ECO:0008006" key="3">
    <source>
        <dbReference type="Google" id="ProtNLM"/>
    </source>
</evidence>
<dbReference type="Pfam" id="PF08901">
    <property type="entry name" value="DUF1847"/>
    <property type="match status" value="1"/>
</dbReference>
<dbReference type="RefSeq" id="WP_069582787.1">
    <property type="nucleotide sequence ID" value="NZ_LMVM01000023.1"/>
</dbReference>
<protein>
    <recommendedName>
        <fullName evidence="3">Metal-binding protein</fullName>
    </recommendedName>
</protein>
<reference evidence="1 2" key="1">
    <citation type="journal article" date="2017" name="BMC Genomics">
        <title>Genomic analysis of methanogenic archaea reveals a shift towards energy conservation.</title>
        <authorList>
            <person name="Gilmore S.P."/>
            <person name="Henske J.K."/>
            <person name="Sexton J.A."/>
            <person name="Solomon K.V."/>
            <person name="Seppala S."/>
            <person name="Yoo J.I."/>
            <person name="Huyett L.M."/>
            <person name="Pressman A."/>
            <person name="Cogan J.Z."/>
            <person name="Kivenson V."/>
            <person name="Peng X."/>
            <person name="Tan Y."/>
            <person name="Valentine D.L."/>
            <person name="O'Malley M.A."/>
        </authorList>
    </citation>
    <scope>NUCLEOTIDE SEQUENCE [LARGE SCALE GENOMIC DNA]</scope>
    <source>
        <strain evidence="1 2">M.o.H.</strain>
    </source>
</reference>
<proteinExistence type="predicted"/>
<accession>A0A2A2H502</accession>
<evidence type="ECO:0000313" key="1">
    <source>
        <dbReference type="EMBL" id="PAV04499.1"/>
    </source>
</evidence>
<dbReference type="EMBL" id="LMVM01000023">
    <property type="protein sequence ID" value="PAV04499.1"/>
    <property type="molecule type" value="Genomic_DNA"/>
</dbReference>
<gene>
    <name evidence="1" type="ORF">ASJ80_06610</name>
</gene>